<evidence type="ECO:0000313" key="6">
    <source>
        <dbReference type="EMBL" id="PIP58060.1"/>
    </source>
</evidence>
<dbReference type="SUPFAM" id="SSF75625">
    <property type="entry name" value="YebC-like"/>
    <property type="match status" value="1"/>
</dbReference>
<dbReference type="PANTHER" id="PTHR12532">
    <property type="entry name" value="TRANSLATIONAL ACTIVATOR OF CYTOCHROME C OXIDASE 1"/>
    <property type="match status" value="1"/>
</dbReference>
<accession>A0A2H0BM14</accession>
<dbReference type="PANTHER" id="PTHR12532:SF0">
    <property type="entry name" value="TRANSLATIONAL ACTIVATOR OF CYTOCHROME C OXIDASE 1"/>
    <property type="match status" value="1"/>
</dbReference>
<dbReference type="InterPro" id="IPR017856">
    <property type="entry name" value="Integrase-like_N"/>
</dbReference>
<comment type="similarity">
    <text evidence="1">Belongs to the TACO1 family.</text>
</comment>
<evidence type="ECO:0000259" key="4">
    <source>
        <dbReference type="Pfam" id="PF01709"/>
    </source>
</evidence>
<dbReference type="Pfam" id="PF01709">
    <property type="entry name" value="Transcrip_reg"/>
    <property type="match status" value="1"/>
</dbReference>
<dbReference type="Gene3D" id="3.30.70.980">
    <property type="match status" value="1"/>
</dbReference>
<name>A0A2H0BM14_9BACT</name>
<evidence type="ECO:0000313" key="7">
    <source>
        <dbReference type="Proteomes" id="UP000229334"/>
    </source>
</evidence>
<feature type="domain" description="TACO1/YebC-like N-terminal" evidence="5">
    <location>
        <begin position="5"/>
        <end position="74"/>
    </location>
</feature>
<organism evidence="6 7">
    <name type="scientific">Candidatus Vogelbacteria bacterium CG22_combo_CG10-13_8_21_14_all_37_9</name>
    <dbReference type="NCBI Taxonomy" id="1975046"/>
    <lineage>
        <taxon>Bacteria</taxon>
        <taxon>Candidatus Vogeliibacteriota</taxon>
    </lineage>
</organism>
<evidence type="ECO:0000256" key="1">
    <source>
        <dbReference type="ARBA" id="ARBA00008724"/>
    </source>
</evidence>
<protein>
    <submittedName>
        <fullName evidence="6">YebC/PmpR family DNA-binding transcriptional regulator</fullName>
    </submittedName>
</protein>
<keyword evidence="2" id="KW-0805">Transcription regulation</keyword>
<dbReference type="InterPro" id="IPR029072">
    <property type="entry name" value="YebC-like"/>
</dbReference>
<keyword evidence="3" id="KW-0804">Transcription</keyword>
<dbReference type="InterPro" id="IPR002876">
    <property type="entry name" value="Transcrip_reg_TACO1-like"/>
</dbReference>
<dbReference type="EMBL" id="PCSX01000035">
    <property type="protein sequence ID" value="PIP58060.1"/>
    <property type="molecule type" value="Genomic_DNA"/>
</dbReference>
<dbReference type="GO" id="GO:0005737">
    <property type="term" value="C:cytoplasm"/>
    <property type="evidence" value="ECO:0007669"/>
    <property type="project" value="UniProtKB-ARBA"/>
</dbReference>
<dbReference type="GO" id="GO:0003677">
    <property type="term" value="F:DNA binding"/>
    <property type="evidence" value="ECO:0007669"/>
    <property type="project" value="UniProtKB-KW"/>
</dbReference>
<evidence type="ECO:0000256" key="2">
    <source>
        <dbReference type="ARBA" id="ARBA00023015"/>
    </source>
</evidence>
<dbReference type="AlphaFoldDB" id="A0A2H0BM14"/>
<dbReference type="InterPro" id="IPR048300">
    <property type="entry name" value="TACO1_YebC-like_2nd/3rd_dom"/>
</dbReference>
<dbReference type="Proteomes" id="UP000229334">
    <property type="component" value="Unassembled WGS sequence"/>
</dbReference>
<comment type="caution">
    <text evidence="6">The sequence shown here is derived from an EMBL/GenBank/DDBJ whole genome shotgun (WGS) entry which is preliminary data.</text>
</comment>
<evidence type="ECO:0000256" key="3">
    <source>
        <dbReference type="ARBA" id="ARBA00023163"/>
    </source>
</evidence>
<dbReference type="InterPro" id="IPR049083">
    <property type="entry name" value="TACO1_YebC_N"/>
</dbReference>
<reference evidence="6 7" key="1">
    <citation type="submission" date="2017-09" db="EMBL/GenBank/DDBJ databases">
        <title>Depth-based differentiation of microbial function through sediment-hosted aquifers and enrichment of novel symbionts in the deep terrestrial subsurface.</title>
        <authorList>
            <person name="Probst A.J."/>
            <person name="Ladd B."/>
            <person name="Jarett J.K."/>
            <person name="Geller-Mcgrath D.E."/>
            <person name="Sieber C.M."/>
            <person name="Emerson J.B."/>
            <person name="Anantharaman K."/>
            <person name="Thomas B.C."/>
            <person name="Malmstrom R."/>
            <person name="Stieglmeier M."/>
            <person name="Klingl A."/>
            <person name="Woyke T."/>
            <person name="Ryan C.M."/>
            <person name="Banfield J.F."/>
        </authorList>
    </citation>
    <scope>NUCLEOTIDE SEQUENCE [LARGE SCALE GENOMIC DNA]</scope>
    <source>
        <strain evidence="6">CG22_combo_CG10-13_8_21_14_all_37_9</strain>
    </source>
</reference>
<dbReference type="Pfam" id="PF20772">
    <property type="entry name" value="TACO1_YebC_N"/>
    <property type="match status" value="1"/>
</dbReference>
<feature type="domain" description="TACO1/YebC-like second and third" evidence="4">
    <location>
        <begin position="80"/>
        <end position="134"/>
    </location>
</feature>
<dbReference type="InterPro" id="IPR026564">
    <property type="entry name" value="Transcrip_reg_TACO1-like_dom3"/>
</dbReference>
<keyword evidence="6" id="KW-0238">DNA-binding</keyword>
<proteinExistence type="inferred from homology"/>
<sequence>MSGHNKWSKIKQKKGLTDTKRSKLFSMLVRAITIEAKRASGDINDAGLKAVISRAKEANMPSDNINRAISKATSKEAETYEELIYEVYGPGGVAIIIEALTDNRNRSTPEIKHLLSEFGLSLGASGSALWAFSKEDGQFKPKTLIPLSPTDQAKLALIIDQLENHDDVKNVITNN</sequence>
<gene>
    <name evidence="6" type="ORF">COX02_02270</name>
</gene>
<dbReference type="Gene3D" id="1.10.10.200">
    <property type="match status" value="1"/>
</dbReference>
<evidence type="ECO:0000259" key="5">
    <source>
        <dbReference type="Pfam" id="PF20772"/>
    </source>
</evidence>